<dbReference type="GO" id="GO:0003677">
    <property type="term" value="F:DNA binding"/>
    <property type="evidence" value="ECO:0007669"/>
    <property type="project" value="UniProtKB-KW"/>
</dbReference>
<dbReference type="Proteomes" id="UP000190150">
    <property type="component" value="Unassembled WGS sequence"/>
</dbReference>
<dbReference type="InterPro" id="IPR000838">
    <property type="entry name" value="RNA_pol_sigma70_ECF_CS"/>
</dbReference>
<dbReference type="Pfam" id="PF04542">
    <property type="entry name" value="Sigma70_r2"/>
    <property type="match status" value="1"/>
</dbReference>
<organism evidence="9 10">
    <name type="scientific">Sphingobacterium nematocida</name>
    <dbReference type="NCBI Taxonomy" id="1513896"/>
    <lineage>
        <taxon>Bacteria</taxon>
        <taxon>Pseudomonadati</taxon>
        <taxon>Bacteroidota</taxon>
        <taxon>Sphingobacteriia</taxon>
        <taxon>Sphingobacteriales</taxon>
        <taxon>Sphingobacteriaceae</taxon>
        <taxon>Sphingobacterium</taxon>
    </lineage>
</organism>
<dbReference type="Gene3D" id="1.10.1740.10">
    <property type="match status" value="1"/>
</dbReference>
<keyword evidence="5 6" id="KW-0804">Transcription</keyword>
<evidence type="ECO:0000259" key="8">
    <source>
        <dbReference type="Pfam" id="PF08281"/>
    </source>
</evidence>
<sequence>MITSLKISERELLLRLQEGDDKAFTELYNQYSMVIMAHLMYMLKSTELADEVLQDTFMAVWTNRHAVDPDQSFKAYLYKIATNNTYKLFRKAAYDRTYRAHMLPILEEGYNNIESKIYQKEHEELLNRLLDKMPAKQREVYRLHKIDGYSYKEIAEQLGISHNTINSYITRGNQYIKSQLLNNPEFLPVVLGGLLLGLS</sequence>
<dbReference type="CDD" id="cd06171">
    <property type="entry name" value="Sigma70_r4"/>
    <property type="match status" value="1"/>
</dbReference>
<dbReference type="SUPFAM" id="SSF88659">
    <property type="entry name" value="Sigma3 and sigma4 domains of RNA polymerase sigma factors"/>
    <property type="match status" value="1"/>
</dbReference>
<gene>
    <name evidence="9" type="ORF">SAMN05660841_02647</name>
</gene>
<evidence type="ECO:0000259" key="7">
    <source>
        <dbReference type="Pfam" id="PF04542"/>
    </source>
</evidence>
<dbReference type="PANTHER" id="PTHR43133">
    <property type="entry name" value="RNA POLYMERASE ECF-TYPE SIGMA FACTO"/>
    <property type="match status" value="1"/>
</dbReference>
<name>A0A1T5EKA3_9SPHI</name>
<dbReference type="InterPro" id="IPR036388">
    <property type="entry name" value="WH-like_DNA-bd_sf"/>
</dbReference>
<evidence type="ECO:0000256" key="4">
    <source>
        <dbReference type="ARBA" id="ARBA00023125"/>
    </source>
</evidence>
<proteinExistence type="inferred from homology"/>
<dbReference type="STRING" id="1513896.SAMN05660841_02647"/>
<evidence type="ECO:0000313" key="10">
    <source>
        <dbReference type="Proteomes" id="UP000190150"/>
    </source>
</evidence>
<evidence type="ECO:0000256" key="6">
    <source>
        <dbReference type="RuleBase" id="RU000716"/>
    </source>
</evidence>
<dbReference type="RefSeq" id="WP_176141064.1">
    <property type="nucleotide sequence ID" value="NZ_FUZF01000011.1"/>
</dbReference>
<evidence type="ECO:0000256" key="3">
    <source>
        <dbReference type="ARBA" id="ARBA00023082"/>
    </source>
</evidence>
<keyword evidence="4 6" id="KW-0238">DNA-binding</keyword>
<evidence type="ECO:0000256" key="1">
    <source>
        <dbReference type="ARBA" id="ARBA00010641"/>
    </source>
</evidence>
<reference evidence="10" key="1">
    <citation type="submission" date="2017-02" db="EMBL/GenBank/DDBJ databases">
        <authorList>
            <person name="Varghese N."/>
            <person name="Submissions S."/>
        </authorList>
    </citation>
    <scope>NUCLEOTIDE SEQUENCE [LARGE SCALE GENOMIC DNA]</scope>
    <source>
        <strain evidence="10">DSM 24091</strain>
    </source>
</reference>
<evidence type="ECO:0000256" key="2">
    <source>
        <dbReference type="ARBA" id="ARBA00023015"/>
    </source>
</evidence>
<evidence type="ECO:0000256" key="5">
    <source>
        <dbReference type="ARBA" id="ARBA00023163"/>
    </source>
</evidence>
<dbReference type="PROSITE" id="PS01063">
    <property type="entry name" value="SIGMA70_ECF"/>
    <property type="match status" value="1"/>
</dbReference>
<feature type="domain" description="RNA polymerase sigma factor 70 region 4 type 2" evidence="8">
    <location>
        <begin position="125"/>
        <end position="172"/>
    </location>
</feature>
<dbReference type="Pfam" id="PF08281">
    <property type="entry name" value="Sigma70_r4_2"/>
    <property type="match status" value="1"/>
</dbReference>
<dbReference type="InterPro" id="IPR007627">
    <property type="entry name" value="RNA_pol_sigma70_r2"/>
</dbReference>
<accession>A0A1T5EKA3</accession>
<dbReference type="PANTHER" id="PTHR43133:SF46">
    <property type="entry name" value="RNA POLYMERASE SIGMA-70 FACTOR ECF SUBFAMILY"/>
    <property type="match status" value="1"/>
</dbReference>
<feature type="domain" description="RNA polymerase sigma-70 region 2" evidence="7">
    <location>
        <begin position="27"/>
        <end position="92"/>
    </location>
</feature>
<dbReference type="NCBIfam" id="TIGR02937">
    <property type="entry name" value="sigma70-ECF"/>
    <property type="match status" value="1"/>
</dbReference>
<dbReference type="InterPro" id="IPR014327">
    <property type="entry name" value="RNA_pol_sigma70_bacteroid"/>
</dbReference>
<dbReference type="SUPFAM" id="SSF88946">
    <property type="entry name" value="Sigma2 domain of RNA polymerase sigma factors"/>
    <property type="match status" value="1"/>
</dbReference>
<dbReference type="GO" id="GO:0016987">
    <property type="term" value="F:sigma factor activity"/>
    <property type="evidence" value="ECO:0007669"/>
    <property type="project" value="UniProtKB-KW"/>
</dbReference>
<dbReference type="InterPro" id="IPR013324">
    <property type="entry name" value="RNA_pol_sigma_r3/r4-like"/>
</dbReference>
<dbReference type="NCBIfam" id="TIGR02985">
    <property type="entry name" value="Sig70_bacteroi1"/>
    <property type="match status" value="1"/>
</dbReference>
<dbReference type="AlphaFoldDB" id="A0A1T5EKA3"/>
<dbReference type="InterPro" id="IPR014284">
    <property type="entry name" value="RNA_pol_sigma-70_dom"/>
</dbReference>
<dbReference type="Gene3D" id="1.10.10.10">
    <property type="entry name" value="Winged helix-like DNA-binding domain superfamily/Winged helix DNA-binding domain"/>
    <property type="match status" value="1"/>
</dbReference>
<keyword evidence="3 6" id="KW-0731">Sigma factor</keyword>
<dbReference type="EMBL" id="FUZF01000011">
    <property type="protein sequence ID" value="SKB84309.1"/>
    <property type="molecule type" value="Genomic_DNA"/>
</dbReference>
<evidence type="ECO:0000313" key="9">
    <source>
        <dbReference type="EMBL" id="SKB84309.1"/>
    </source>
</evidence>
<keyword evidence="2 6" id="KW-0805">Transcription regulation</keyword>
<dbReference type="GO" id="GO:0006352">
    <property type="term" value="P:DNA-templated transcription initiation"/>
    <property type="evidence" value="ECO:0007669"/>
    <property type="project" value="InterPro"/>
</dbReference>
<dbReference type="InterPro" id="IPR013249">
    <property type="entry name" value="RNA_pol_sigma70_r4_t2"/>
</dbReference>
<comment type="similarity">
    <text evidence="1 6">Belongs to the sigma-70 factor family. ECF subfamily.</text>
</comment>
<dbReference type="InterPro" id="IPR039425">
    <property type="entry name" value="RNA_pol_sigma-70-like"/>
</dbReference>
<keyword evidence="10" id="KW-1185">Reference proteome</keyword>
<protein>
    <recommendedName>
        <fullName evidence="6">RNA polymerase sigma factor</fullName>
    </recommendedName>
</protein>
<dbReference type="InterPro" id="IPR013325">
    <property type="entry name" value="RNA_pol_sigma_r2"/>
</dbReference>